<dbReference type="InterPro" id="IPR043538">
    <property type="entry name" value="XYLT"/>
</dbReference>
<dbReference type="InterPro" id="IPR003406">
    <property type="entry name" value="Glyco_trans_14"/>
</dbReference>
<keyword evidence="5" id="KW-0812">Transmembrane</keyword>
<dbReference type="PANTHER" id="PTHR46025">
    <property type="entry name" value="XYLOSYLTRANSFERASE OXT"/>
    <property type="match status" value="1"/>
</dbReference>
<keyword evidence="6" id="KW-0479">Metal-binding</keyword>
<dbReference type="GO" id="GO:0030158">
    <property type="term" value="F:protein xylosyltransferase activity"/>
    <property type="evidence" value="ECO:0007669"/>
    <property type="project" value="InterPro"/>
</dbReference>
<dbReference type="GO" id="GO:0016020">
    <property type="term" value="C:membrane"/>
    <property type="evidence" value="ECO:0007669"/>
    <property type="project" value="InterPro"/>
</dbReference>
<dbReference type="AlphaFoldDB" id="A0A653XSN9"/>
<evidence type="ECO:0000313" key="15">
    <source>
        <dbReference type="EMBL" id="VXC33121.1"/>
    </source>
</evidence>
<evidence type="ECO:0000256" key="4">
    <source>
        <dbReference type="ARBA" id="ARBA00022679"/>
    </source>
</evidence>
<evidence type="ECO:0000256" key="7">
    <source>
        <dbReference type="ARBA" id="ARBA00022824"/>
    </source>
</evidence>
<dbReference type="GO" id="GO:0050650">
    <property type="term" value="P:chondroitin sulfate proteoglycan biosynthetic process"/>
    <property type="evidence" value="ECO:0007669"/>
    <property type="project" value="TreeGrafter"/>
</dbReference>
<evidence type="ECO:0000256" key="9">
    <source>
        <dbReference type="ARBA" id="ARBA00022989"/>
    </source>
</evidence>
<proteinExistence type="predicted"/>
<evidence type="ECO:0000256" key="14">
    <source>
        <dbReference type="ARBA" id="ARBA00042865"/>
    </source>
</evidence>
<dbReference type="GO" id="GO:0015012">
    <property type="term" value="P:heparan sulfate proteoglycan biosynthetic process"/>
    <property type="evidence" value="ECO:0007669"/>
    <property type="project" value="TreeGrafter"/>
</dbReference>
<evidence type="ECO:0000256" key="3">
    <source>
        <dbReference type="ARBA" id="ARBA00022676"/>
    </source>
</evidence>
<dbReference type="RefSeq" id="WP_159332640.1">
    <property type="nucleotide sequence ID" value="NZ_DAMBAN010000005.1"/>
</dbReference>
<accession>A0A653XSN9</accession>
<evidence type="ECO:0000256" key="5">
    <source>
        <dbReference type="ARBA" id="ARBA00022692"/>
    </source>
</evidence>
<organism evidence="15 16">
    <name type="scientific">Sphingobacterium multivorum</name>
    <dbReference type="NCBI Taxonomy" id="28454"/>
    <lineage>
        <taxon>Bacteria</taxon>
        <taxon>Pseudomonadati</taxon>
        <taxon>Bacteroidota</taxon>
        <taxon>Sphingobacteriia</taxon>
        <taxon>Sphingobacteriales</taxon>
        <taxon>Sphingobacteriaceae</taxon>
        <taxon>Sphingobacterium</taxon>
    </lineage>
</organism>
<evidence type="ECO:0000256" key="6">
    <source>
        <dbReference type="ARBA" id="ARBA00022723"/>
    </source>
</evidence>
<protein>
    <recommendedName>
        <fullName evidence="14">Peptide O-xylosyltransferase</fullName>
    </recommendedName>
</protein>
<keyword evidence="10" id="KW-0333">Golgi apparatus</keyword>
<dbReference type="Pfam" id="PF02485">
    <property type="entry name" value="Branch"/>
    <property type="match status" value="1"/>
</dbReference>
<keyword evidence="3" id="KW-0328">Glycosyltransferase</keyword>
<sequence>MRKIYIITAHKNPLQLNRLISVLNDSNSFFYIHLDLKSDLDTFKSIISSPNIYFIPNRVDCIWADFSQVEATLNLIDAVIENGIICSSQVTFLSGQDYPIKDLKYINKFLFENYGTSYITTESILKEDTGFLKKLYAYKINKSSNKNDFIFFSNKNPLKSVLFFLAGKINFDQLSIVLKKRVMPFAMEPFRGSNWWSMPIETLVSIKDFVNENYIELKSFFQYVVSADEYFFQTILMYLYKNDSDIVIKSSLTYDNWLREGVPLPVTFTVDDLDELVSQPDGKIFARKFDYDVDRNILDLLDSKYNLINK</sequence>
<keyword evidence="4" id="KW-0808">Transferase</keyword>
<evidence type="ECO:0000313" key="16">
    <source>
        <dbReference type="Proteomes" id="UP000432350"/>
    </source>
</evidence>
<keyword evidence="7" id="KW-0256">Endoplasmic reticulum</keyword>
<gene>
    <name evidence="15" type="ORF">SPHINGO8BC_10123</name>
</gene>
<keyword evidence="12" id="KW-1015">Disulfide bond</keyword>
<evidence type="ECO:0000256" key="12">
    <source>
        <dbReference type="ARBA" id="ARBA00023157"/>
    </source>
</evidence>
<keyword evidence="9" id="KW-1133">Transmembrane helix</keyword>
<keyword evidence="8" id="KW-0735">Signal-anchor</keyword>
<evidence type="ECO:0000256" key="13">
    <source>
        <dbReference type="ARBA" id="ARBA00023180"/>
    </source>
</evidence>
<evidence type="ECO:0000256" key="2">
    <source>
        <dbReference type="ARBA" id="ARBA00004648"/>
    </source>
</evidence>
<evidence type="ECO:0000256" key="1">
    <source>
        <dbReference type="ARBA" id="ARBA00004323"/>
    </source>
</evidence>
<keyword evidence="11" id="KW-0472">Membrane</keyword>
<dbReference type="GO" id="GO:0046872">
    <property type="term" value="F:metal ion binding"/>
    <property type="evidence" value="ECO:0007669"/>
    <property type="project" value="UniProtKB-KW"/>
</dbReference>
<name>A0A653XSN9_SPHMU</name>
<evidence type="ECO:0000256" key="8">
    <source>
        <dbReference type="ARBA" id="ARBA00022968"/>
    </source>
</evidence>
<evidence type="ECO:0000256" key="11">
    <source>
        <dbReference type="ARBA" id="ARBA00023136"/>
    </source>
</evidence>
<dbReference type="EMBL" id="CABWMV010000001">
    <property type="protein sequence ID" value="VXC33121.1"/>
    <property type="molecule type" value="Genomic_DNA"/>
</dbReference>
<dbReference type="Proteomes" id="UP000432350">
    <property type="component" value="Unassembled WGS sequence"/>
</dbReference>
<dbReference type="PANTHER" id="PTHR46025:SF3">
    <property type="entry name" value="XYLOSYLTRANSFERASE OXT"/>
    <property type="match status" value="1"/>
</dbReference>
<evidence type="ECO:0000256" key="10">
    <source>
        <dbReference type="ARBA" id="ARBA00023034"/>
    </source>
</evidence>
<keyword evidence="13" id="KW-0325">Glycoprotein</keyword>
<comment type="subcellular location">
    <subcellularLocation>
        <location evidence="2">Endoplasmic reticulum membrane</location>
        <topology evidence="2">Single-pass type II membrane protein</topology>
    </subcellularLocation>
    <subcellularLocation>
        <location evidence="1">Golgi apparatus membrane</location>
        <topology evidence="1">Single-pass type II membrane protein</topology>
    </subcellularLocation>
</comment>
<reference evidence="15 16" key="1">
    <citation type="submission" date="2019-10" db="EMBL/GenBank/DDBJ databases">
        <authorList>
            <person name="Karimi E."/>
        </authorList>
    </citation>
    <scope>NUCLEOTIDE SEQUENCE [LARGE SCALE GENOMIC DNA]</scope>
    <source>
        <strain evidence="15 16">Sphingobacterium sp. 8BC</strain>
    </source>
</reference>